<dbReference type="EMBL" id="CAJOBH010096256">
    <property type="protein sequence ID" value="CAF4591130.1"/>
    <property type="molecule type" value="Genomic_DNA"/>
</dbReference>
<gene>
    <name evidence="1" type="ORF">BYL167_LOCUS39433</name>
    <name evidence="3" type="ORF">BYL167_LOCUS39717</name>
    <name evidence="2" type="ORF">GIL414_LOCUS38393</name>
    <name evidence="5" type="ORF">GIL414_LOCUS56551</name>
    <name evidence="4" type="ORF">SMN809_LOCUS54155</name>
</gene>
<dbReference type="AlphaFoldDB" id="A0A8S2Z5Q0"/>
<comment type="caution">
    <text evidence="3">The sequence shown here is derived from an EMBL/GenBank/DDBJ whole genome shotgun (WGS) entry which is preliminary data.</text>
</comment>
<evidence type="ECO:0000313" key="4">
    <source>
        <dbReference type="EMBL" id="CAF4951714.1"/>
    </source>
</evidence>
<evidence type="ECO:0000313" key="5">
    <source>
        <dbReference type="EMBL" id="CAF4989716.1"/>
    </source>
</evidence>
<accession>A0A8S2Z5Q0</accession>
<sequence>DNIALLAELERIRSHSIGFDTMKTSLEQNRAHLQRELYTKEGEIHRLHCALRVR</sequence>
<dbReference type="Proteomes" id="UP000681967">
    <property type="component" value="Unassembled WGS sequence"/>
</dbReference>
<evidence type="ECO:0000313" key="6">
    <source>
        <dbReference type="Proteomes" id="UP000681967"/>
    </source>
</evidence>
<protein>
    <submittedName>
        <fullName evidence="3">Uncharacterized protein</fullName>
    </submittedName>
</protein>
<dbReference type="EMBL" id="CAJOBH010094786">
    <property type="protein sequence ID" value="CAF4584114.1"/>
    <property type="molecule type" value="Genomic_DNA"/>
</dbReference>
<dbReference type="EMBL" id="CAJOBI010188028">
    <property type="protein sequence ID" value="CAF4951714.1"/>
    <property type="molecule type" value="Genomic_DNA"/>
</dbReference>
<reference evidence="3" key="1">
    <citation type="submission" date="2021-02" db="EMBL/GenBank/DDBJ databases">
        <authorList>
            <person name="Nowell W R."/>
        </authorList>
    </citation>
    <scope>NUCLEOTIDE SEQUENCE</scope>
</reference>
<evidence type="ECO:0000313" key="2">
    <source>
        <dbReference type="EMBL" id="CAF4588505.1"/>
    </source>
</evidence>
<dbReference type="Proteomes" id="UP000681720">
    <property type="component" value="Unassembled WGS sequence"/>
</dbReference>
<proteinExistence type="predicted"/>
<dbReference type="EMBL" id="CAJOBJ010203373">
    <property type="protein sequence ID" value="CAF4989716.1"/>
    <property type="molecule type" value="Genomic_DNA"/>
</dbReference>
<name>A0A8S2Z5Q0_9BILA</name>
<feature type="non-terminal residue" evidence="3">
    <location>
        <position position="1"/>
    </location>
</feature>
<evidence type="ECO:0000313" key="3">
    <source>
        <dbReference type="EMBL" id="CAF4591130.1"/>
    </source>
</evidence>
<dbReference type="Proteomes" id="UP000676336">
    <property type="component" value="Unassembled WGS sequence"/>
</dbReference>
<organism evidence="3 6">
    <name type="scientific">Rotaria magnacalcarata</name>
    <dbReference type="NCBI Taxonomy" id="392030"/>
    <lineage>
        <taxon>Eukaryota</taxon>
        <taxon>Metazoa</taxon>
        <taxon>Spiralia</taxon>
        <taxon>Gnathifera</taxon>
        <taxon>Rotifera</taxon>
        <taxon>Eurotatoria</taxon>
        <taxon>Bdelloidea</taxon>
        <taxon>Philodinida</taxon>
        <taxon>Philodinidae</taxon>
        <taxon>Rotaria</taxon>
    </lineage>
</organism>
<evidence type="ECO:0000313" key="1">
    <source>
        <dbReference type="EMBL" id="CAF4584114.1"/>
    </source>
</evidence>
<dbReference type="EMBL" id="CAJOBJ010101192">
    <property type="protein sequence ID" value="CAF4588505.1"/>
    <property type="molecule type" value="Genomic_DNA"/>
</dbReference>